<dbReference type="AlphaFoldDB" id="A0A1H6EC06"/>
<feature type="domain" description="Mannosylglycerate hydrolase MGH1-like glycoside hydrolase" evidence="4">
    <location>
        <begin position="245"/>
        <end position="532"/>
    </location>
</feature>
<dbReference type="OrthoDB" id="9781878at2"/>
<accession>A0A1H6EC06</accession>
<organism evidence="5 6">
    <name type="scientific">Nonomuraea solani</name>
    <dbReference type="NCBI Taxonomy" id="1144553"/>
    <lineage>
        <taxon>Bacteria</taxon>
        <taxon>Bacillati</taxon>
        <taxon>Actinomycetota</taxon>
        <taxon>Actinomycetes</taxon>
        <taxon>Streptosporangiales</taxon>
        <taxon>Streptosporangiaceae</taxon>
        <taxon>Nonomuraea</taxon>
    </lineage>
</organism>
<evidence type="ECO:0000313" key="5">
    <source>
        <dbReference type="EMBL" id="SEG95282.1"/>
    </source>
</evidence>
<sequence>MTVAASGPVFSLREIPFSHRGSWFGFSPVVAEKTYAEDVHLVSHQTGMHPILRLTPTAETAITATPHQLTWAGEDGRIDLAYENPDTVRVRGNGLGLRLLAADPVLTPFSGPYFYQDPADGSYVFTVYQTGRRYRITPLTGRAEPHGAQALGVAERGLVLSGAWEIAIEEYETARAPYTGTDTFEQVVKAARADFDAFTEAVAPWRGDRTPAAELAAYVLWSAIVRPAGFVTRPAVLMSKHWMDKVWSWDHCFNALALAEGLPGLALDQFRLPFDHQDAAGALPDSVTHSEVLHNFVKPPIHGWALSRLPPAPDAYPLLERWTTFWLDARRAPGRELPHYQHGNDSGWDNATTFDPERVVETADLAAFLVLQMRQLARLAPEARWNERADRMRDALLAELWDGERFVARGVHSGRTWSSSSLLDLMPIVLGEELPHPVRAALAAGIERHLTAFGLATEPPDSPHYADDGYWRGPIWAPSTVLIEDGLRRAGYPDLADEISSRFRALCEKSGFAENFDARTGEGLRDRAYTWTASAYLILAAAHERRTATGAVIGPRAATSG</sequence>
<dbReference type="EMBL" id="FNVT01000009">
    <property type="protein sequence ID" value="SEG95282.1"/>
    <property type="molecule type" value="Genomic_DNA"/>
</dbReference>
<comment type="similarity">
    <text evidence="1">Belongs to the glycosyl hydrolase 63 family.</text>
</comment>
<evidence type="ECO:0000256" key="2">
    <source>
        <dbReference type="ARBA" id="ARBA00022801"/>
    </source>
</evidence>
<dbReference type="Proteomes" id="UP000236732">
    <property type="component" value="Unassembled WGS sequence"/>
</dbReference>
<dbReference type="GO" id="GO:0004573">
    <property type="term" value="F:Glc3Man9GlcNAc2 oligosaccharide glucosidase activity"/>
    <property type="evidence" value="ECO:0007669"/>
    <property type="project" value="InterPro"/>
</dbReference>
<keyword evidence="3" id="KW-0326">Glycosidase</keyword>
<gene>
    <name evidence="5" type="ORF">SAMN05444920_10925</name>
</gene>
<reference evidence="5 6" key="1">
    <citation type="submission" date="2016-10" db="EMBL/GenBank/DDBJ databases">
        <authorList>
            <person name="de Groot N.N."/>
        </authorList>
    </citation>
    <scope>NUCLEOTIDE SEQUENCE [LARGE SCALE GENOMIC DNA]</scope>
    <source>
        <strain evidence="5 6">CGMCC 4.7037</strain>
    </source>
</reference>
<evidence type="ECO:0000313" key="6">
    <source>
        <dbReference type="Proteomes" id="UP000236732"/>
    </source>
</evidence>
<dbReference type="Gene3D" id="1.50.10.10">
    <property type="match status" value="1"/>
</dbReference>
<evidence type="ECO:0000256" key="1">
    <source>
        <dbReference type="ARBA" id="ARBA00010833"/>
    </source>
</evidence>
<dbReference type="InterPro" id="IPR054491">
    <property type="entry name" value="MGH1-like_GH"/>
</dbReference>
<dbReference type="Pfam" id="PF22422">
    <property type="entry name" value="MGH1-like_GH"/>
    <property type="match status" value="1"/>
</dbReference>
<dbReference type="GO" id="GO:0006487">
    <property type="term" value="P:protein N-linked glycosylation"/>
    <property type="evidence" value="ECO:0007669"/>
    <property type="project" value="TreeGrafter"/>
</dbReference>
<dbReference type="PANTHER" id="PTHR10412:SF11">
    <property type="entry name" value="MANNOSYL-OLIGOSACCHARIDE GLUCOSIDASE"/>
    <property type="match status" value="1"/>
</dbReference>
<dbReference type="GO" id="GO:0009311">
    <property type="term" value="P:oligosaccharide metabolic process"/>
    <property type="evidence" value="ECO:0007669"/>
    <property type="project" value="InterPro"/>
</dbReference>
<keyword evidence="2" id="KW-0378">Hydrolase</keyword>
<proteinExistence type="inferred from homology"/>
<evidence type="ECO:0000256" key="3">
    <source>
        <dbReference type="ARBA" id="ARBA00023295"/>
    </source>
</evidence>
<dbReference type="InterPro" id="IPR004888">
    <property type="entry name" value="Glycoside_hydrolase_63"/>
</dbReference>
<protein>
    <recommendedName>
        <fullName evidence="4">Mannosylglycerate hydrolase MGH1-like glycoside hydrolase domain-containing protein</fullName>
    </recommendedName>
</protein>
<dbReference type="InterPro" id="IPR012341">
    <property type="entry name" value="6hp_glycosidase-like_sf"/>
</dbReference>
<dbReference type="PANTHER" id="PTHR10412">
    <property type="entry name" value="MANNOSYL-OLIGOSACCHARIDE GLUCOSIDASE"/>
    <property type="match status" value="1"/>
</dbReference>
<name>A0A1H6EC06_9ACTN</name>
<dbReference type="RefSeq" id="WP_103959302.1">
    <property type="nucleotide sequence ID" value="NZ_FNVT01000009.1"/>
</dbReference>
<dbReference type="SUPFAM" id="SSF48208">
    <property type="entry name" value="Six-hairpin glycosidases"/>
    <property type="match status" value="1"/>
</dbReference>
<keyword evidence="6" id="KW-1185">Reference proteome</keyword>
<dbReference type="InterPro" id="IPR008928">
    <property type="entry name" value="6-hairpin_glycosidase_sf"/>
</dbReference>
<evidence type="ECO:0000259" key="4">
    <source>
        <dbReference type="Pfam" id="PF22422"/>
    </source>
</evidence>